<protein>
    <submittedName>
        <fullName evidence="2">Uncharacterized protein</fullName>
    </submittedName>
</protein>
<organism evidence="2 3">
    <name type="scientific">Atta colombica</name>
    <dbReference type="NCBI Taxonomy" id="520822"/>
    <lineage>
        <taxon>Eukaryota</taxon>
        <taxon>Metazoa</taxon>
        <taxon>Ecdysozoa</taxon>
        <taxon>Arthropoda</taxon>
        <taxon>Hexapoda</taxon>
        <taxon>Insecta</taxon>
        <taxon>Pterygota</taxon>
        <taxon>Neoptera</taxon>
        <taxon>Endopterygota</taxon>
        <taxon>Hymenoptera</taxon>
        <taxon>Apocrita</taxon>
        <taxon>Aculeata</taxon>
        <taxon>Formicoidea</taxon>
        <taxon>Formicidae</taxon>
        <taxon>Myrmicinae</taxon>
        <taxon>Atta</taxon>
    </lineage>
</organism>
<gene>
    <name evidence="2" type="ORF">ALC53_09002</name>
</gene>
<accession>A0A195B7F6</accession>
<dbReference type="EMBL" id="KQ976565">
    <property type="protein sequence ID" value="KYM80453.1"/>
    <property type="molecule type" value="Genomic_DNA"/>
</dbReference>
<reference evidence="2 3" key="1">
    <citation type="submission" date="2015-09" db="EMBL/GenBank/DDBJ databases">
        <title>Atta colombica WGS genome.</title>
        <authorList>
            <person name="Nygaard S."/>
            <person name="Hu H."/>
            <person name="Boomsma J."/>
            <person name="Zhang G."/>
        </authorList>
    </citation>
    <scope>NUCLEOTIDE SEQUENCE [LARGE SCALE GENOMIC DNA]</scope>
    <source>
        <strain evidence="2">Treedump-2</strain>
        <tissue evidence="2">Whole body</tissue>
    </source>
</reference>
<keyword evidence="1" id="KW-1133">Transmembrane helix</keyword>
<dbReference type="Proteomes" id="UP000078540">
    <property type="component" value="Unassembled WGS sequence"/>
</dbReference>
<evidence type="ECO:0000313" key="3">
    <source>
        <dbReference type="Proteomes" id="UP000078540"/>
    </source>
</evidence>
<evidence type="ECO:0000313" key="2">
    <source>
        <dbReference type="EMBL" id="KYM80453.1"/>
    </source>
</evidence>
<name>A0A195B7F6_9HYME</name>
<sequence length="91" mass="10463">YSKAVFCTSCYDPKLNLPSQIVCYILCWCNHTRAVAECADLLVLITWAATPICIGVFFIFLFKTFKKLSSIDIETKTFKLYCDIVHLLRDD</sequence>
<feature type="non-terminal residue" evidence="2">
    <location>
        <position position="1"/>
    </location>
</feature>
<keyword evidence="1" id="KW-0472">Membrane</keyword>
<feature type="transmembrane region" description="Helical" evidence="1">
    <location>
        <begin position="41"/>
        <end position="62"/>
    </location>
</feature>
<proteinExistence type="predicted"/>
<keyword evidence="1" id="KW-0812">Transmembrane</keyword>
<evidence type="ECO:0000256" key="1">
    <source>
        <dbReference type="SAM" id="Phobius"/>
    </source>
</evidence>
<dbReference type="AlphaFoldDB" id="A0A195B7F6"/>
<keyword evidence="3" id="KW-1185">Reference proteome</keyword>